<dbReference type="AlphaFoldDB" id="A0A383VNE5"/>
<dbReference type="Pfam" id="PF05983">
    <property type="entry name" value="Med7"/>
    <property type="match status" value="1"/>
</dbReference>
<dbReference type="STRING" id="3088.A0A383VNE5"/>
<evidence type="ECO:0000256" key="1">
    <source>
        <dbReference type="ARBA" id="ARBA00004123"/>
    </source>
</evidence>
<evidence type="ECO:0000256" key="4">
    <source>
        <dbReference type="ARBA" id="ARBA00023163"/>
    </source>
</evidence>
<evidence type="ECO:0000256" key="8">
    <source>
        <dbReference type="SAM" id="MobiDB-lite"/>
    </source>
</evidence>
<evidence type="ECO:0000256" key="7">
    <source>
        <dbReference type="SAM" id="Coils"/>
    </source>
</evidence>
<evidence type="ECO:0000256" key="6">
    <source>
        <dbReference type="RuleBase" id="RU364060"/>
    </source>
</evidence>
<comment type="similarity">
    <text evidence="2 6">Belongs to the Mediator complex subunit 7 family.</text>
</comment>
<dbReference type="InterPro" id="IPR044888">
    <property type="entry name" value="Mediatior_Med7_sf"/>
</dbReference>
<evidence type="ECO:0000256" key="3">
    <source>
        <dbReference type="ARBA" id="ARBA00023015"/>
    </source>
</evidence>
<dbReference type="GO" id="GO:0016592">
    <property type="term" value="C:mediator complex"/>
    <property type="evidence" value="ECO:0007669"/>
    <property type="project" value="InterPro"/>
</dbReference>
<comment type="subunit">
    <text evidence="6">Component of the Mediator complex.</text>
</comment>
<name>A0A383VNE5_TETOB</name>
<accession>A0A383VNE5</accession>
<reference evidence="9 10" key="1">
    <citation type="submission" date="2016-10" db="EMBL/GenBank/DDBJ databases">
        <authorList>
            <person name="Cai Z."/>
        </authorList>
    </citation>
    <scope>NUCLEOTIDE SEQUENCE [LARGE SCALE GENOMIC DNA]</scope>
</reference>
<dbReference type="PANTHER" id="PTHR21428">
    <property type="entry name" value="MEDIATOR OF RNA POLYMERASE II TRANSCRIPTION SUBUNIT 7"/>
    <property type="match status" value="1"/>
</dbReference>
<keyword evidence="5 6" id="KW-0539">Nucleus</keyword>
<dbReference type="GO" id="GO:0070847">
    <property type="term" value="C:core mediator complex"/>
    <property type="evidence" value="ECO:0007669"/>
    <property type="project" value="TreeGrafter"/>
</dbReference>
<dbReference type="PANTHER" id="PTHR21428:SF11">
    <property type="entry name" value="MEDIATOR OF RNA POLYMERASE II TRANSCRIPTION SUBUNIT 7"/>
    <property type="match status" value="1"/>
</dbReference>
<keyword evidence="7" id="KW-0175">Coiled coil</keyword>
<dbReference type="Proteomes" id="UP000256970">
    <property type="component" value="Unassembled WGS sequence"/>
</dbReference>
<feature type="region of interest" description="Disordered" evidence="8">
    <location>
        <begin position="182"/>
        <end position="210"/>
    </location>
</feature>
<dbReference type="EMBL" id="FNXT01000673">
    <property type="protein sequence ID" value="SZX65926.1"/>
    <property type="molecule type" value="Genomic_DNA"/>
</dbReference>
<gene>
    <name evidence="9" type="ORF">BQ4739_LOCUS6386</name>
</gene>
<dbReference type="GO" id="GO:0003712">
    <property type="term" value="F:transcription coregulator activity"/>
    <property type="evidence" value="ECO:0007669"/>
    <property type="project" value="InterPro"/>
</dbReference>
<evidence type="ECO:0000313" key="9">
    <source>
        <dbReference type="EMBL" id="SZX65926.1"/>
    </source>
</evidence>
<feature type="coiled-coil region" evidence="7">
    <location>
        <begin position="140"/>
        <end position="167"/>
    </location>
</feature>
<keyword evidence="6" id="KW-0010">Activator</keyword>
<sequence>MAAEPAGAAGPKEDAFDQFPAPPNFYKLYEAGPGAGPAPPVPVQGVIHALGEAFDPDEQYVPPLPVSRMYQIQQDGSVDIKAELLRLNRGLLFMFLELLQVLVDQPSQYSGSLSEILGVLFNMAHLLNMARPLQARETLKHALRTQIAEKQAALAALRSQSAKVRQELLAVTQQLAAVGGDAAESAQRPAAQQQQQQQQEQQPAAAMDEG</sequence>
<dbReference type="Gene3D" id="6.10.140.200">
    <property type="match status" value="1"/>
</dbReference>
<protein>
    <recommendedName>
        <fullName evidence="6">Mediator of RNA polymerase II transcription subunit 7</fullName>
    </recommendedName>
</protein>
<evidence type="ECO:0000256" key="2">
    <source>
        <dbReference type="ARBA" id="ARBA00009994"/>
    </source>
</evidence>
<dbReference type="InterPro" id="IPR009244">
    <property type="entry name" value="Mediatior_Med7"/>
</dbReference>
<proteinExistence type="inferred from homology"/>
<comment type="subcellular location">
    <subcellularLocation>
        <location evidence="1 6">Nucleus</location>
    </subcellularLocation>
</comment>
<dbReference type="InterPro" id="IPR037212">
    <property type="entry name" value="Med7/Med21-like"/>
</dbReference>
<comment type="function">
    <text evidence="6">Component of the Mediator complex, a coactivator involved in the regulated transcription of nearly all RNA polymerase II-dependent genes. Mediator functions as a bridge to convey information from gene-specific regulatory proteins to the basal RNA polymerase II transcription machinery.</text>
</comment>
<dbReference type="SUPFAM" id="SSF140718">
    <property type="entry name" value="Mediator hinge subcomplex-like"/>
    <property type="match status" value="1"/>
</dbReference>
<keyword evidence="10" id="KW-1185">Reference proteome</keyword>
<keyword evidence="3 6" id="KW-0805">Transcription regulation</keyword>
<dbReference type="GO" id="GO:0006357">
    <property type="term" value="P:regulation of transcription by RNA polymerase II"/>
    <property type="evidence" value="ECO:0007669"/>
    <property type="project" value="InterPro"/>
</dbReference>
<evidence type="ECO:0000313" key="10">
    <source>
        <dbReference type="Proteomes" id="UP000256970"/>
    </source>
</evidence>
<evidence type="ECO:0000256" key="5">
    <source>
        <dbReference type="ARBA" id="ARBA00023242"/>
    </source>
</evidence>
<keyword evidence="4 6" id="KW-0804">Transcription</keyword>
<organism evidence="9 10">
    <name type="scientific">Tetradesmus obliquus</name>
    <name type="common">Green alga</name>
    <name type="synonym">Acutodesmus obliquus</name>
    <dbReference type="NCBI Taxonomy" id="3088"/>
    <lineage>
        <taxon>Eukaryota</taxon>
        <taxon>Viridiplantae</taxon>
        <taxon>Chlorophyta</taxon>
        <taxon>core chlorophytes</taxon>
        <taxon>Chlorophyceae</taxon>
        <taxon>CS clade</taxon>
        <taxon>Sphaeropleales</taxon>
        <taxon>Scenedesmaceae</taxon>
        <taxon>Tetradesmus</taxon>
    </lineage>
</organism>